<dbReference type="EMBL" id="SMOL01000620">
    <property type="protein sequence ID" value="KAB2604435.1"/>
    <property type="molecule type" value="Genomic_DNA"/>
</dbReference>
<proteinExistence type="predicted"/>
<accession>A0A5N5FMR2</accession>
<dbReference type="EMBL" id="SMOL01000553">
    <property type="protein sequence ID" value="KAB2608318.1"/>
    <property type="molecule type" value="Genomic_DNA"/>
</dbReference>
<comment type="caution">
    <text evidence="1">The sequence shown here is derived from an EMBL/GenBank/DDBJ whole genome shotgun (WGS) entry which is preliminary data.</text>
</comment>
<reference evidence="1 3" key="2">
    <citation type="submission" date="2019-11" db="EMBL/GenBank/DDBJ databases">
        <title>A de novo genome assembly of a pear dwarfing rootstock.</title>
        <authorList>
            <person name="Wang F."/>
            <person name="Wang J."/>
            <person name="Li S."/>
            <person name="Zhang Y."/>
            <person name="Fang M."/>
            <person name="Ma L."/>
            <person name="Zhao Y."/>
            <person name="Jiang S."/>
        </authorList>
    </citation>
    <scope>NUCLEOTIDE SEQUENCE [LARGE SCALE GENOMIC DNA]</scope>
    <source>
        <strain evidence="1">S2</strain>
        <tissue evidence="1">Leaf</tissue>
    </source>
</reference>
<dbReference type="AlphaFoldDB" id="A0A5N5FMR2"/>
<protein>
    <submittedName>
        <fullName evidence="1">Pentatricopeptide repeat-containing protein</fullName>
    </submittedName>
</protein>
<evidence type="ECO:0000313" key="1">
    <source>
        <dbReference type="EMBL" id="KAB2604435.1"/>
    </source>
</evidence>
<evidence type="ECO:0000313" key="2">
    <source>
        <dbReference type="EMBL" id="KAB2608318.1"/>
    </source>
</evidence>
<evidence type="ECO:0000313" key="3">
    <source>
        <dbReference type="Proteomes" id="UP000327157"/>
    </source>
</evidence>
<name>A0A5N5FMR2_9ROSA</name>
<keyword evidence="3" id="KW-1185">Reference proteome</keyword>
<reference evidence="1 3" key="1">
    <citation type="submission" date="2019-09" db="EMBL/GenBank/DDBJ databases">
        <authorList>
            <person name="Ou C."/>
        </authorList>
    </citation>
    <scope>NUCLEOTIDE SEQUENCE [LARGE SCALE GENOMIC DNA]</scope>
    <source>
        <strain evidence="1">S2</strain>
        <tissue evidence="1">Leaf</tissue>
    </source>
</reference>
<sequence length="81" mass="9075">MALHLLLENHPGFWILEADAVGDLSNLKLKEKASNGECRFLSEATIRRKDKPDWSSSFLTGNMIHLIALKMLKLAGRLVLS</sequence>
<gene>
    <name evidence="2" type="ORF">D8674_011486</name>
    <name evidence="1" type="ORF">D8674_039480</name>
</gene>
<dbReference type="Proteomes" id="UP000327157">
    <property type="component" value="Chromosome 14"/>
</dbReference>
<organism evidence="1 3">
    <name type="scientific">Pyrus ussuriensis x Pyrus communis</name>
    <dbReference type="NCBI Taxonomy" id="2448454"/>
    <lineage>
        <taxon>Eukaryota</taxon>
        <taxon>Viridiplantae</taxon>
        <taxon>Streptophyta</taxon>
        <taxon>Embryophyta</taxon>
        <taxon>Tracheophyta</taxon>
        <taxon>Spermatophyta</taxon>
        <taxon>Magnoliopsida</taxon>
        <taxon>eudicotyledons</taxon>
        <taxon>Gunneridae</taxon>
        <taxon>Pentapetalae</taxon>
        <taxon>rosids</taxon>
        <taxon>fabids</taxon>
        <taxon>Rosales</taxon>
        <taxon>Rosaceae</taxon>
        <taxon>Amygdaloideae</taxon>
        <taxon>Maleae</taxon>
        <taxon>Pyrus</taxon>
    </lineage>
</organism>